<organism evidence="11">
    <name type="scientific">Alsobacter sp. KACC 23698</name>
    <dbReference type="NCBI Taxonomy" id="3149229"/>
    <lineage>
        <taxon>Bacteria</taxon>
        <taxon>Pseudomonadati</taxon>
        <taxon>Pseudomonadota</taxon>
        <taxon>Alphaproteobacteria</taxon>
        <taxon>Hyphomicrobiales</taxon>
        <taxon>Alsobacteraceae</taxon>
        <taxon>Alsobacter</taxon>
    </lineage>
</organism>
<keyword evidence="3" id="KW-1003">Cell membrane</keyword>
<dbReference type="InterPro" id="IPR055348">
    <property type="entry name" value="DctQ"/>
</dbReference>
<evidence type="ECO:0000256" key="6">
    <source>
        <dbReference type="ARBA" id="ARBA00022989"/>
    </source>
</evidence>
<feature type="transmembrane region" description="Helical" evidence="9">
    <location>
        <begin position="51"/>
        <end position="71"/>
    </location>
</feature>
<keyword evidence="6 9" id="KW-1133">Transmembrane helix</keyword>
<dbReference type="AlphaFoldDB" id="A0AAU7JI51"/>
<comment type="subcellular location">
    <subcellularLocation>
        <location evidence="1 9">Cell inner membrane</location>
        <topology evidence="1 9">Multi-pass membrane protein</topology>
    </subcellularLocation>
</comment>
<dbReference type="GO" id="GO:0005886">
    <property type="term" value="C:plasma membrane"/>
    <property type="evidence" value="ECO:0007669"/>
    <property type="project" value="UniProtKB-SubCell"/>
</dbReference>
<evidence type="ECO:0000313" key="11">
    <source>
        <dbReference type="EMBL" id="XBO40097.1"/>
    </source>
</evidence>
<keyword evidence="4 9" id="KW-0997">Cell inner membrane</keyword>
<reference evidence="11" key="1">
    <citation type="submission" date="2024-05" db="EMBL/GenBank/DDBJ databases">
        <authorList>
            <person name="Kim S."/>
            <person name="Heo J."/>
            <person name="Choi H."/>
            <person name="Choi Y."/>
            <person name="Kwon S.-W."/>
            <person name="Kim Y."/>
        </authorList>
    </citation>
    <scope>NUCLEOTIDE SEQUENCE</scope>
    <source>
        <strain evidence="11">KACC 23698</strain>
    </source>
</reference>
<dbReference type="Pfam" id="PF04290">
    <property type="entry name" value="DctQ"/>
    <property type="match status" value="1"/>
</dbReference>
<dbReference type="PANTHER" id="PTHR35011:SF4">
    <property type="entry name" value="SLL1102 PROTEIN"/>
    <property type="match status" value="1"/>
</dbReference>
<comment type="subunit">
    <text evidence="9">The complex comprises the extracytoplasmic solute receptor protein and the two transmembrane proteins.</text>
</comment>
<dbReference type="PANTHER" id="PTHR35011">
    <property type="entry name" value="2,3-DIKETO-L-GULONATE TRAP TRANSPORTER SMALL PERMEASE PROTEIN YIAM"/>
    <property type="match status" value="1"/>
</dbReference>
<evidence type="ECO:0000256" key="1">
    <source>
        <dbReference type="ARBA" id="ARBA00004429"/>
    </source>
</evidence>
<evidence type="ECO:0000256" key="9">
    <source>
        <dbReference type="RuleBase" id="RU369079"/>
    </source>
</evidence>
<keyword evidence="2 9" id="KW-0813">Transport</keyword>
<dbReference type="EMBL" id="CP157484">
    <property type="protein sequence ID" value="XBO40097.1"/>
    <property type="molecule type" value="Genomic_DNA"/>
</dbReference>
<comment type="function">
    <text evidence="9">Part of the tripartite ATP-independent periplasmic (TRAP) transport system.</text>
</comment>
<accession>A0AAU7JI51</accession>
<evidence type="ECO:0000256" key="2">
    <source>
        <dbReference type="ARBA" id="ARBA00022448"/>
    </source>
</evidence>
<sequence length="201" mass="22022">MSGLLGLSRLIDGMNTRIGRWVSWLIVVAVVVSTSNAVIRKLFDMSSNAWLELQWVLFGIVFLLCSPWTLLSNEHIRIDIVNSMLPKRGRDWIDVIGHALFLLPLTIVMLITSVPFALRSLNINEQSANAGGLPQWPSKMLLPIAFFLLFLQGVSELIKRVAIMRGLLADTASGGGHHAAAEAEAERLLAAAGLEPPKPVH</sequence>
<evidence type="ECO:0000256" key="4">
    <source>
        <dbReference type="ARBA" id="ARBA00022519"/>
    </source>
</evidence>
<gene>
    <name evidence="11" type="ORF">ABEG18_04765</name>
</gene>
<proteinExistence type="inferred from homology"/>
<evidence type="ECO:0000256" key="5">
    <source>
        <dbReference type="ARBA" id="ARBA00022692"/>
    </source>
</evidence>
<feature type="transmembrane region" description="Helical" evidence="9">
    <location>
        <begin position="21"/>
        <end position="39"/>
    </location>
</feature>
<evidence type="ECO:0000259" key="10">
    <source>
        <dbReference type="Pfam" id="PF04290"/>
    </source>
</evidence>
<evidence type="ECO:0000256" key="7">
    <source>
        <dbReference type="ARBA" id="ARBA00023136"/>
    </source>
</evidence>
<dbReference type="InterPro" id="IPR007387">
    <property type="entry name" value="TRAP_DctQ"/>
</dbReference>
<evidence type="ECO:0000256" key="8">
    <source>
        <dbReference type="ARBA" id="ARBA00038436"/>
    </source>
</evidence>
<protein>
    <recommendedName>
        <fullName evidence="9">TRAP transporter small permease protein</fullName>
    </recommendedName>
</protein>
<feature type="domain" description="Tripartite ATP-independent periplasmic transporters DctQ component" evidence="10">
    <location>
        <begin position="30"/>
        <end position="161"/>
    </location>
</feature>
<evidence type="ECO:0000256" key="3">
    <source>
        <dbReference type="ARBA" id="ARBA00022475"/>
    </source>
</evidence>
<dbReference type="GO" id="GO:0022857">
    <property type="term" value="F:transmembrane transporter activity"/>
    <property type="evidence" value="ECO:0007669"/>
    <property type="project" value="UniProtKB-UniRule"/>
</dbReference>
<name>A0AAU7JI51_9HYPH</name>
<feature type="transmembrane region" description="Helical" evidence="9">
    <location>
        <begin position="138"/>
        <end position="158"/>
    </location>
</feature>
<comment type="similarity">
    <text evidence="8 9">Belongs to the TRAP transporter small permease family.</text>
</comment>
<keyword evidence="7 9" id="KW-0472">Membrane</keyword>
<feature type="transmembrane region" description="Helical" evidence="9">
    <location>
        <begin position="92"/>
        <end position="118"/>
    </location>
</feature>
<keyword evidence="5 9" id="KW-0812">Transmembrane</keyword>
<dbReference type="RefSeq" id="WP_406856951.1">
    <property type="nucleotide sequence ID" value="NZ_CP157484.1"/>
</dbReference>